<evidence type="ECO:0000256" key="1">
    <source>
        <dbReference type="SAM" id="MobiDB-lite"/>
    </source>
</evidence>
<evidence type="ECO:0000313" key="3">
    <source>
        <dbReference type="EMBL" id="QKE90095.1"/>
    </source>
</evidence>
<accession>A0A6M8HP95</accession>
<dbReference type="GO" id="GO:0016747">
    <property type="term" value="F:acyltransferase activity, transferring groups other than amino-acyl groups"/>
    <property type="evidence" value="ECO:0007669"/>
    <property type="project" value="InterPro"/>
</dbReference>
<dbReference type="SUPFAM" id="SSF55729">
    <property type="entry name" value="Acyl-CoA N-acyltransferases (Nat)"/>
    <property type="match status" value="1"/>
</dbReference>
<protein>
    <submittedName>
        <fullName evidence="3">GNAT family N-acetyltransferase</fullName>
    </submittedName>
</protein>
<dbReference type="Pfam" id="PF13302">
    <property type="entry name" value="Acetyltransf_3"/>
    <property type="match status" value="1"/>
</dbReference>
<dbReference type="InterPro" id="IPR000182">
    <property type="entry name" value="GNAT_dom"/>
</dbReference>
<dbReference type="Gene3D" id="3.40.630.30">
    <property type="match status" value="1"/>
</dbReference>
<name>A0A6M8HP95_9PROT</name>
<feature type="region of interest" description="Disordered" evidence="1">
    <location>
        <begin position="1"/>
        <end position="29"/>
    </location>
</feature>
<dbReference type="InterPro" id="IPR016181">
    <property type="entry name" value="Acyl_CoA_acyltransferase"/>
</dbReference>
<organism evidence="3 4">
    <name type="scientific">Lichenicola cladoniae</name>
    <dbReference type="NCBI Taxonomy" id="1484109"/>
    <lineage>
        <taxon>Bacteria</taxon>
        <taxon>Pseudomonadati</taxon>
        <taxon>Pseudomonadota</taxon>
        <taxon>Alphaproteobacteria</taxon>
        <taxon>Acetobacterales</taxon>
        <taxon>Acetobacteraceae</taxon>
        <taxon>Lichenicola</taxon>
    </lineage>
</organism>
<keyword evidence="4" id="KW-1185">Reference proteome</keyword>
<dbReference type="KEGG" id="lck:HN018_08560"/>
<dbReference type="PANTHER" id="PTHR43792:SF1">
    <property type="entry name" value="N-ACETYLTRANSFERASE DOMAIN-CONTAINING PROTEIN"/>
    <property type="match status" value="1"/>
</dbReference>
<dbReference type="AlphaFoldDB" id="A0A6M8HP95"/>
<reference evidence="3 4" key="1">
    <citation type="journal article" date="2014" name="World J. Microbiol. Biotechnol.">
        <title>Biodiversity and physiological characteristics of Antarctic and Arctic lichens-associated bacteria.</title>
        <authorList>
            <person name="Lee Y.M."/>
            <person name="Kim E.H."/>
            <person name="Lee H.K."/>
            <person name="Hong S.G."/>
        </authorList>
    </citation>
    <scope>NUCLEOTIDE SEQUENCE [LARGE SCALE GENOMIC DNA]</scope>
    <source>
        <strain evidence="3 4">PAMC 26569</strain>
    </source>
</reference>
<dbReference type="EMBL" id="CP053708">
    <property type="protein sequence ID" value="QKE90095.1"/>
    <property type="molecule type" value="Genomic_DNA"/>
</dbReference>
<feature type="domain" description="N-acetyltransferase" evidence="2">
    <location>
        <begin position="37"/>
        <end position="206"/>
    </location>
</feature>
<sequence>MGRPGPIGLAAPFPPVRDKSLPPSPPRFPPPLRTVRLTLEPLRVGHADEMFEGLADPALYRFMADQPPADLDELQARYRQIATGRSPDGADLWCNWIIRRDIDGRCLGLVQATLADGGDTGTALIGYMIFPPFWRQGIATEAITGMLGCLFDRYRCQQADAIVDTRNDASLMLLAGLGFEIVGRTEDGDVFDGAPAHEYELVLDRARWEAGTGR</sequence>
<gene>
    <name evidence="3" type="ORF">HN018_08560</name>
</gene>
<evidence type="ECO:0000313" key="4">
    <source>
        <dbReference type="Proteomes" id="UP000500767"/>
    </source>
</evidence>
<dbReference type="Proteomes" id="UP000500767">
    <property type="component" value="Chromosome"/>
</dbReference>
<dbReference type="RefSeq" id="WP_171835954.1">
    <property type="nucleotide sequence ID" value="NZ_CP053708.1"/>
</dbReference>
<dbReference type="PANTHER" id="PTHR43792">
    <property type="entry name" value="GNAT FAMILY, PUTATIVE (AFU_ORTHOLOGUE AFUA_3G00765)-RELATED-RELATED"/>
    <property type="match status" value="1"/>
</dbReference>
<keyword evidence="3" id="KW-0808">Transferase</keyword>
<proteinExistence type="predicted"/>
<evidence type="ECO:0000259" key="2">
    <source>
        <dbReference type="PROSITE" id="PS51186"/>
    </source>
</evidence>
<dbReference type="InterPro" id="IPR051531">
    <property type="entry name" value="N-acetyltransferase"/>
</dbReference>
<dbReference type="PROSITE" id="PS51186">
    <property type="entry name" value="GNAT"/>
    <property type="match status" value="1"/>
</dbReference>